<feature type="domain" description="Xaa-Pro dipeptidyl-peptidase C-terminal" evidence="2">
    <location>
        <begin position="284"/>
        <end position="535"/>
    </location>
</feature>
<dbReference type="EMBL" id="CP134145">
    <property type="protein sequence ID" value="WNC72743.1"/>
    <property type="molecule type" value="Genomic_DNA"/>
</dbReference>
<dbReference type="InterPro" id="IPR050585">
    <property type="entry name" value="Xaa-Pro_dipeptidyl-ppase/CocE"/>
</dbReference>
<proteinExistence type="predicted"/>
<evidence type="ECO:0000256" key="1">
    <source>
        <dbReference type="ARBA" id="ARBA00022801"/>
    </source>
</evidence>
<dbReference type="GO" id="GO:0016787">
    <property type="term" value="F:hydrolase activity"/>
    <property type="evidence" value="ECO:0007669"/>
    <property type="project" value="UniProtKB-KW"/>
</dbReference>
<accession>A0ABY9TVD0</accession>
<dbReference type="InterPro" id="IPR013736">
    <property type="entry name" value="Xaa-Pro_dipept_C"/>
</dbReference>
<dbReference type="InterPro" id="IPR008979">
    <property type="entry name" value="Galactose-bd-like_sf"/>
</dbReference>
<protein>
    <submittedName>
        <fullName evidence="3">CocE/NonD family hydrolase</fullName>
    </submittedName>
</protein>
<evidence type="ECO:0000259" key="2">
    <source>
        <dbReference type="SMART" id="SM00939"/>
    </source>
</evidence>
<dbReference type="Gene3D" id="1.10.3020.10">
    <property type="entry name" value="alpha-amino acid ester hydrolase ( Helical cap domain)"/>
    <property type="match status" value="1"/>
</dbReference>
<dbReference type="PANTHER" id="PTHR43056">
    <property type="entry name" value="PEPTIDASE S9 PROLYL OLIGOPEPTIDASE"/>
    <property type="match status" value="1"/>
</dbReference>
<name>A0ABY9TVD0_9GAMM</name>
<organism evidence="3 4">
    <name type="scientific">Thalassotalea psychrophila</name>
    <dbReference type="NCBI Taxonomy" id="3065647"/>
    <lineage>
        <taxon>Bacteria</taxon>
        <taxon>Pseudomonadati</taxon>
        <taxon>Pseudomonadota</taxon>
        <taxon>Gammaproteobacteria</taxon>
        <taxon>Alteromonadales</taxon>
        <taxon>Colwelliaceae</taxon>
        <taxon>Thalassotalea</taxon>
    </lineage>
</organism>
<dbReference type="Pfam" id="PF08530">
    <property type="entry name" value="PepX_C"/>
    <property type="match status" value="1"/>
</dbReference>
<dbReference type="SUPFAM" id="SSF53474">
    <property type="entry name" value="alpha/beta-Hydrolases"/>
    <property type="match status" value="1"/>
</dbReference>
<dbReference type="NCBIfam" id="TIGR00976">
    <property type="entry name" value="CocE_NonD"/>
    <property type="match status" value="1"/>
</dbReference>
<dbReference type="Pfam" id="PF02129">
    <property type="entry name" value="Peptidase_S15"/>
    <property type="match status" value="1"/>
</dbReference>
<dbReference type="Proteomes" id="UP001258994">
    <property type="component" value="Chromosome"/>
</dbReference>
<dbReference type="SMART" id="SM00939">
    <property type="entry name" value="PepX_C"/>
    <property type="match status" value="1"/>
</dbReference>
<dbReference type="InterPro" id="IPR000383">
    <property type="entry name" value="Xaa-Pro-like_dom"/>
</dbReference>
<dbReference type="Gene3D" id="2.60.120.260">
    <property type="entry name" value="Galactose-binding domain-like"/>
    <property type="match status" value="1"/>
</dbReference>
<keyword evidence="1 3" id="KW-0378">Hydrolase</keyword>
<sequence>MKIREIHHDFINLSNGIKLAYRAWLPVNAEQNPVPAILEYLPYRKNDGTVVRDELTMPATAKHGYACIRVDIRGTGESDGLFDDEYSEQELSDGELVIDWLSRQVWCDGNVGMVGISWGGFNSLQLAYRQPPALKTIITICSTTDRFNEDIHYAGGCLLNDNLDWAAFFWAYAQARCPDPRLVGENWKQQWLHRLNNMPLLADKWLSESSKNQYWRHGSVNEDFSKIKIPVYAISGWADAYRNSVFDLLENLQSPCKGLIGPWAHKYPNIAYPGPKIDYVKESVRWWDKWLKGIENHIMAEPKLHYYLMDSVEPCTDYSYRTGRWQSEQQWPSSTISYQHLLLEDSTLVTKPQVEQATVEIDSPGSTGQMAGKLMVGIGYSGEFPGNQQLDDNNSASFDTLTLNDAFNIVGQPLLTLAVASDQTDANVIARLCDIHPNGQSTLITYCVLNLKHHSADQQPKPITVGQYYNVQLQLHHIAYQVPAGHKIRVSISNNYWPLIWPTPIKNKLTLALEQCCLMLPNKQHLIPTNNPALADVSGSDLYLGEEIRAGKSTKSIDANQKTGTLLTTTDIDYGCYFHPSCETKIDFTVKQILSIHPNRPNSAKSKSYFNVSMEQGDVITSLKGQYEMTSTVEYYAIRVKWQAYIEKTCVFEKDFDQQIVR</sequence>
<evidence type="ECO:0000313" key="3">
    <source>
        <dbReference type="EMBL" id="WNC72743.1"/>
    </source>
</evidence>
<gene>
    <name evidence="3" type="ORF">RGQ13_01815</name>
</gene>
<dbReference type="PANTHER" id="PTHR43056:SF10">
    <property type="entry name" value="COCE_NOND FAMILY, PUTATIVE (AFU_ORTHOLOGUE AFUA_7G00600)-RELATED"/>
    <property type="match status" value="1"/>
</dbReference>
<dbReference type="SUPFAM" id="SSF49785">
    <property type="entry name" value="Galactose-binding domain-like"/>
    <property type="match status" value="1"/>
</dbReference>
<keyword evidence="4" id="KW-1185">Reference proteome</keyword>
<reference evidence="4" key="1">
    <citation type="submission" date="2023-09" db="EMBL/GenBank/DDBJ databases">
        <authorList>
            <person name="Li S."/>
            <person name="Li X."/>
            <person name="Zhang C."/>
            <person name="Zhao Z."/>
        </authorList>
    </citation>
    <scope>NUCLEOTIDE SEQUENCE [LARGE SCALE GENOMIC DNA]</scope>
    <source>
        <strain evidence="4">SQ149</strain>
    </source>
</reference>
<dbReference type="RefSeq" id="WP_348391859.1">
    <property type="nucleotide sequence ID" value="NZ_CP134145.1"/>
</dbReference>
<dbReference type="InterPro" id="IPR029058">
    <property type="entry name" value="AB_hydrolase_fold"/>
</dbReference>
<dbReference type="Gene3D" id="3.40.50.1820">
    <property type="entry name" value="alpha/beta hydrolase"/>
    <property type="match status" value="1"/>
</dbReference>
<dbReference type="InterPro" id="IPR005674">
    <property type="entry name" value="CocE/Ser_esterase"/>
</dbReference>
<evidence type="ECO:0000313" key="4">
    <source>
        <dbReference type="Proteomes" id="UP001258994"/>
    </source>
</evidence>